<proteinExistence type="predicted"/>
<organism evidence="1 2">
    <name type="scientific">Funneliformis caledonium</name>
    <dbReference type="NCBI Taxonomy" id="1117310"/>
    <lineage>
        <taxon>Eukaryota</taxon>
        <taxon>Fungi</taxon>
        <taxon>Fungi incertae sedis</taxon>
        <taxon>Mucoromycota</taxon>
        <taxon>Glomeromycotina</taxon>
        <taxon>Glomeromycetes</taxon>
        <taxon>Glomerales</taxon>
        <taxon>Glomeraceae</taxon>
        <taxon>Funneliformis</taxon>
    </lineage>
</organism>
<protein>
    <submittedName>
        <fullName evidence="1">15619_t:CDS:1</fullName>
    </submittedName>
</protein>
<keyword evidence="2" id="KW-1185">Reference proteome</keyword>
<dbReference type="EMBL" id="CAJVPQ010000582">
    <property type="protein sequence ID" value="CAG8494068.1"/>
    <property type="molecule type" value="Genomic_DNA"/>
</dbReference>
<evidence type="ECO:0000313" key="1">
    <source>
        <dbReference type="EMBL" id="CAG8494068.1"/>
    </source>
</evidence>
<comment type="caution">
    <text evidence="1">The sequence shown here is derived from an EMBL/GenBank/DDBJ whole genome shotgun (WGS) entry which is preliminary data.</text>
</comment>
<name>A0A9N8WRD4_9GLOM</name>
<evidence type="ECO:0000313" key="2">
    <source>
        <dbReference type="Proteomes" id="UP000789570"/>
    </source>
</evidence>
<sequence>MNLSHLSSHLHEKIFRPEEWPNASPEQHLPIIGSHQMFSIMAGW</sequence>
<dbReference type="AlphaFoldDB" id="A0A9N8WRD4"/>
<accession>A0A9N8WRD4</accession>
<gene>
    <name evidence="1" type="ORF">FCALED_LOCUS3364</name>
</gene>
<reference evidence="1" key="1">
    <citation type="submission" date="2021-06" db="EMBL/GenBank/DDBJ databases">
        <authorList>
            <person name="Kallberg Y."/>
            <person name="Tangrot J."/>
            <person name="Rosling A."/>
        </authorList>
    </citation>
    <scope>NUCLEOTIDE SEQUENCE</scope>
    <source>
        <strain evidence="1">UK204</strain>
    </source>
</reference>
<dbReference type="Proteomes" id="UP000789570">
    <property type="component" value="Unassembled WGS sequence"/>
</dbReference>